<feature type="region of interest" description="LID" evidence="9">
    <location>
        <begin position="267"/>
        <end position="277"/>
    </location>
</feature>
<keyword evidence="3 9" id="KW-0547">Nucleotide-binding</keyword>
<dbReference type="GO" id="GO:0016776">
    <property type="term" value="F:phosphotransferase activity, phosphate group as acceptor"/>
    <property type="evidence" value="ECO:0007669"/>
    <property type="project" value="InterPro"/>
</dbReference>
<keyword evidence="11" id="KW-0812">Transmembrane</keyword>
<dbReference type="HAMAP" id="MF_03172">
    <property type="entry name" value="Adenylate_kinase_UMP_CMP_kin"/>
    <property type="match status" value="1"/>
</dbReference>
<dbReference type="FunFam" id="3.40.50.300:FF:000315">
    <property type="entry name" value="Adenylate kinase 1"/>
    <property type="match status" value="1"/>
</dbReference>
<feature type="binding site" evidence="9">
    <location>
        <position position="169"/>
    </location>
    <ligand>
        <name>a ribonucleoside 5'-phosphate</name>
        <dbReference type="ChEBI" id="CHEBI:58043"/>
    </ligand>
</feature>
<dbReference type="Pfam" id="PF00406">
    <property type="entry name" value="ADK"/>
    <property type="match status" value="1"/>
</dbReference>
<feature type="binding site" evidence="9">
    <location>
        <begin position="230"/>
        <end position="233"/>
    </location>
    <ligand>
        <name>a ribonucleoside 5'-phosphate</name>
        <dbReference type="ChEBI" id="CHEBI:58043"/>
    </ligand>
</feature>
<evidence type="ECO:0000256" key="10">
    <source>
        <dbReference type="SAM" id="MobiDB-lite"/>
    </source>
</evidence>
<dbReference type="InterPro" id="IPR000850">
    <property type="entry name" value="Adenylat/UMP-CMP_kin"/>
</dbReference>
<dbReference type="GO" id="GO:0005737">
    <property type="term" value="C:cytoplasm"/>
    <property type="evidence" value="ECO:0007669"/>
    <property type="project" value="UniProtKB-SubCell"/>
</dbReference>
<sequence>MAAHFRLAARAAARTQPQPPARILQLRPAAPRHQPLSQQLLSSSSSFHQLSRTYRSQSRRWYSSQQQQQQQQPPRNKKDPNRVAFWPFVVLIAITSGAWVLLVNKRQEMADAAKGGAPQDAAGPTPRFDDSEVTVLFVLGGPGAGKGTQCARLVDRYNFAHLSAGDLLRAEQARPGSEFGALISDCIRNGTIVPMEVTIKLLQNAMDDVLAEQQKSGVAKGKGGRFLIDGFPRKMDQAIKFEEDVCRAKLVLFYDCPEDVMEKRLLERGKTSGREDDNAESIRKRFRTFVETSMPVVDLYESEGRLVRISAAPPPDAVFKDTAEKIEGRLGADF</sequence>
<feature type="binding site" evidence="9">
    <location>
        <begin position="191"/>
        <end position="193"/>
    </location>
    <ligand>
        <name>a ribonucleoside 5'-phosphate</name>
        <dbReference type="ChEBI" id="CHEBI:58043"/>
    </ligand>
</feature>
<dbReference type="GO" id="GO:0019205">
    <property type="term" value="F:nucleobase-containing compound kinase activity"/>
    <property type="evidence" value="ECO:0007669"/>
    <property type="project" value="InterPro"/>
</dbReference>
<dbReference type="SUPFAM" id="SSF52540">
    <property type="entry name" value="P-loop containing nucleoside triphosphate hydrolases"/>
    <property type="match status" value="1"/>
</dbReference>
<dbReference type="EMBL" id="ONZQ02000004">
    <property type="protein sequence ID" value="SPO00816.1"/>
    <property type="molecule type" value="Genomic_DNA"/>
</dbReference>
<evidence type="ECO:0000256" key="6">
    <source>
        <dbReference type="ARBA" id="ARBA00022975"/>
    </source>
</evidence>
<dbReference type="GO" id="GO:0006221">
    <property type="term" value="P:pyrimidine nucleotide biosynthetic process"/>
    <property type="evidence" value="ECO:0007669"/>
    <property type="project" value="UniProtKB-UniRule"/>
</dbReference>
<feature type="transmembrane region" description="Helical" evidence="11">
    <location>
        <begin position="83"/>
        <end position="102"/>
    </location>
</feature>
<proteinExistence type="inferred from homology"/>
<dbReference type="PANTHER" id="PTHR23359">
    <property type="entry name" value="NUCLEOTIDE KINASE"/>
    <property type="match status" value="1"/>
</dbReference>
<dbReference type="CDD" id="cd01428">
    <property type="entry name" value="ADK"/>
    <property type="match status" value="1"/>
</dbReference>
<feature type="region of interest" description="NMPbind" evidence="9">
    <location>
        <begin position="163"/>
        <end position="193"/>
    </location>
</feature>
<dbReference type="PRINTS" id="PR00094">
    <property type="entry name" value="ADENYLTKNASE"/>
</dbReference>
<dbReference type="GO" id="GO:0005524">
    <property type="term" value="F:ATP binding"/>
    <property type="evidence" value="ECO:0007669"/>
    <property type="project" value="UniProtKB-KW"/>
</dbReference>
<feature type="binding site" evidence="9">
    <location>
        <position position="268"/>
    </location>
    <ligand>
        <name>ATP</name>
        <dbReference type="ChEBI" id="CHEBI:30616"/>
    </ligand>
</feature>
<gene>
    <name evidence="12" type="ORF">DNG_03564</name>
</gene>
<dbReference type="GO" id="GO:0005634">
    <property type="term" value="C:nucleus"/>
    <property type="evidence" value="ECO:0007669"/>
    <property type="project" value="UniProtKB-SubCell"/>
</dbReference>
<feature type="binding site" evidence="9">
    <location>
        <position position="313"/>
    </location>
    <ligand>
        <name>ATP</name>
        <dbReference type="ChEBI" id="CHEBI:30616"/>
    </ligand>
</feature>
<evidence type="ECO:0000256" key="2">
    <source>
        <dbReference type="ARBA" id="ARBA00022679"/>
    </source>
</evidence>
<organism evidence="12 13">
    <name type="scientific">Cephalotrichum gorgonifer</name>
    <dbReference type="NCBI Taxonomy" id="2041049"/>
    <lineage>
        <taxon>Eukaryota</taxon>
        <taxon>Fungi</taxon>
        <taxon>Dikarya</taxon>
        <taxon>Ascomycota</taxon>
        <taxon>Pezizomycotina</taxon>
        <taxon>Sordariomycetes</taxon>
        <taxon>Hypocreomycetidae</taxon>
        <taxon>Microascales</taxon>
        <taxon>Microascaceae</taxon>
        <taxon>Cephalotrichum</taxon>
    </lineage>
</organism>
<evidence type="ECO:0000256" key="4">
    <source>
        <dbReference type="ARBA" id="ARBA00022777"/>
    </source>
</evidence>
<dbReference type="AlphaFoldDB" id="A0AAE8MWS0"/>
<comment type="cofactor">
    <cofactor evidence="9">
        <name>Mg(2+)</name>
        <dbReference type="ChEBI" id="CHEBI:18420"/>
    </cofactor>
    <text evidence="9">Binds 1 Mg(2+) ion per monomer.</text>
</comment>
<dbReference type="GO" id="GO:0009123">
    <property type="term" value="P:nucleoside monophosphate metabolic process"/>
    <property type="evidence" value="ECO:0007669"/>
    <property type="project" value="UniProtKB-ARBA"/>
</dbReference>
<feature type="region of interest" description="Disordered" evidence="10">
    <location>
        <begin position="58"/>
        <end position="80"/>
    </location>
</feature>
<dbReference type="Gene3D" id="3.40.50.300">
    <property type="entry name" value="P-loop containing nucleotide triphosphate hydrolases"/>
    <property type="match status" value="1"/>
</dbReference>
<dbReference type="InterPro" id="IPR027417">
    <property type="entry name" value="P-loop_NTPase"/>
</dbReference>
<comment type="subcellular location">
    <subcellularLocation>
        <location evidence="9">Cytoplasm</location>
    </subcellularLocation>
    <subcellularLocation>
        <location evidence="9">Nucleus</location>
    </subcellularLocation>
    <text evidence="9">Predominantly cytoplasmic.</text>
</comment>
<reference evidence="12" key="1">
    <citation type="submission" date="2018-03" db="EMBL/GenBank/DDBJ databases">
        <authorList>
            <person name="Guldener U."/>
        </authorList>
    </citation>
    <scope>NUCLEOTIDE SEQUENCE</scope>
</reference>
<dbReference type="InterPro" id="IPR006266">
    <property type="entry name" value="UMP_CMP_kinase"/>
</dbReference>
<evidence type="ECO:0000256" key="8">
    <source>
        <dbReference type="ARBA" id="ARBA00048116"/>
    </source>
</evidence>
<keyword evidence="5 9" id="KW-0067">ATP-binding</keyword>
<dbReference type="HAMAP" id="MF_00235">
    <property type="entry name" value="Adenylate_kinase_Adk"/>
    <property type="match status" value="1"/>
</dbReference>
<keyword evidence="4 9" id="KW-0418">Kinase</keyword>
<dbReference type="EC" id="2.7.4.14" evidence="9"/>
<dbReference type="NCBIfam" id="TIGR01359">
    <property type="entry name" value="UMP_CMP_kin_fam"/>
    <property type="match status" value="1"/>
</dbReference>
<dbReference type="GO" id="GO:0006207">
    <property type="term" value="P:'de novo' pyrimidine nucleobase biosynthetic process"/>
    <property type="evidence" value="ECO:0007669"/>
    <property type="project" value="InterPro"/>
</dbReference>
<evidence type="ECO:0000313" key="12">
    <source>
        <dbReference type="EMBL" id="SPO00816.1"/>
    </source>
</evidence>
<comment type="domain">
    <text evidence="9">Consists of three domains, a large central CORE domain and two small peripheral domains, NMPbind and LID, which undergo movements during catalysis. The LID domain closes over the site of phosphoryl transfer upon ATP binding. Assembling and dissambling the active center during each catalytic cycle provides an effective means to prevent ATP hydrolysis.</text>
</comment>
<evidence type="ECO:0000256" key="11">
    <source>
        <dbReference type="SAM" id="Phobius"/>
    </source>
</evidence>
<comment type="function">
    <text evidence="9">Catalyzes the phosphorylation of pyrimidine nucleoside monophosphates at the expense of ATP. Plays an important role in de novo pyrimidine nucleotide biosynthesis. Has preference for UMP and dUMP as phosphate acceptors, but can also use CMP, dCMP and AMP.</text>
</comment>
<feature type="binding site" evidence="9">
    <location>
        <begin position="143"/>
        <end position="148"/>
    </location>
    <ligand>
        <name>ATP</name>
        <dbReference type="ChEBI" id="CHEBI:30616"/>
    </ligand>
</feature>
<evidence type="ECO:0000313" key="13">
    <source>
        <dbReference type="Proteomes" id="UP001187682"/>
    </source>
</evidence>
<evidence type="ECO:0000256" key="9">
    <source>
        <dbReference type="HAMAP-Rule" id="MF_03172"/>
    </source>
</evidence>
<evidence type="ECO:0000256" key="1">
    <source>
        <dbReference type="ARBA" id="ARBA00022490"/>
    </source>
</evidence>
<feature type="binding site" evidence="9">
    <location>
        <position position="285"/>
    </location>
    <ligand>
        <name>a ribonucleoside 5'-phosphate</name>
        <dbReference type="ChEBI" id="CHEBI:58043"/>
    </ligand>
</feature>
<comment type="similarity">
    <text evidence="9">Belongs to the adenylate kinase family. UMP-CMP kinase subfamily.</text>
</comment>
<name>A0AAE8MWS0_9PEZI</name>
<comment type="catalytic activity">
    <reaction evidence="8 9">
        <text>UMP + ATP = UDP + ADP</text>
        <dbReference type="Rhea" id="RHEA:24400"/>
        <dbReference type="ChEBI" id="CHEBI:30616"/>
        <dbReference type="ChEBI" id="CHEBI:57865"/>
        <dbReference type="ChEBI" id="CHEBI:58223"/>
        <dbReference type="ChEBI" id="CHEBI:456216"/>
        <dbReference type="EC" id="2.7.4.14"/>
    </reaction>
</comment>
<keyword evidence="11" id="KW-0472">Membrane</keyword>
<protein>
    <recommendedName>
        <fullName evidence="9">Uridylate kinase</fullName>
        <shortName evidence="9">UK</shortName>
        <ecNumber evidence="9">2.7.4.14</ecNumber>
    </recommendedName>
    <alternativeName>
        <fullName evidence="9">ATP:UMP phosphotransferase</fullName>
    </alternativeName>
    <alternativeName>
        <fullName evidence="9">Deoxycytidylate kinase</fullName>
        <shortName evidence="9">CK</shortName>
        <shortName evidence="9">dCMP kinase</shortName>
    </alternativeName>
    <alternativeName>
        <fullName evidence="9">Uridine monophosphate kinase</fullName>
        <shortName evidence="9">UMP kinase</shortName>
        <shortName evidence="9">UMPK</shortName>
    </alternativeName>
</protein>
<feature type="binding site" evidence="9">
    <location>
        <position position="237"/>
    </location>
    <ligand>
        <name>a ribonucleoside 5'-phosphate</name>
        <dbReference type="ChEBI" id="CHEBI:58043"/>
    </ligand>
</feature>
<evidence type="ECO:0000256" key="5">
    <source>
        <dbReference type="ARBA" id="ARBA00022840"/>
    </source>
</evidence>
<evidence type="ECO:0000256" key="3">
    <source>
        <dbReference type="ARBA" id="ARBA00022741"/>
    </source>
</evidence>
<keyword evidence="7 9" id="KW-0539">Nucleus</keyword>
<keyword evidence="2 9" id="KW-0808">Transferase</keyword>
<keyword evidence="6 9" id="KW-0665">Pyrimidine biosynthesis</keyword>
<dbReference type="Proteomes" id="UP001187682">
    <property type="component" value="Unassembled WGS sequence"/>
</dbReference>
<dbReference type="PROSITE" id="PS00113">
    <property type="entry name" value="ADENYLATE_KINASE"/>
    <property type="match status" value="1"/>
</dbReference>
<keyword evidence="1 9" id="KW-0963">Cytoplasm</keyword>
<comment type="subunit">
    <text evidence="9">Monomer.</text>
</comment>
<accession>A0AAE8MWS0</accession>
<dbReference type="InterPro" id="IPR033690">
    <property type="entry name" value="Adenylat_kinase_CS"/>
</dbReference>
<feature type="compositionally biased region" description="Low complexity" evidence="10">
    <location>
        <begin position="58"/>
        <end position="74"/>
    </location>
</feature>
<keyword evidence="11" id="KW-1133">Transmembrane helix</keyword>
<comment type="caution">
    <text evidence="12">The sequence shown here is derived from an EMBL/GenBank/DDBJ whole genome shotgun (WGS) entry which is preliminary data.</text>
</comment>
<keyword evidence="13" id="KW-1185">Reference proteome</keyword>
<evidence type="ECO:0000256" key="7">
    <source>
        <dbReference type="ARBA" id="ARBA00023242"/>
    </source>
</evidence>
<feature type="binding site" evidence="9">
    <location>
        <position position="274"/>
    </location>
    <ligand>
        <name>a ribonucleoside 5'-phosphate</name>
        <dbReference type="ChEBI" id="CHEBI:58043"/>
    </ligand>
</feature>